<gene>
    <name evidence="1" type="ORF">FVB9532_01511</name>
</gene>
<dbReference type="EMBL" id="CABVMM010000005">
    <property type="protein sequence ID" value="VVV00246.1"/>
    <property type="molecule type" value="Genomic_DNA"/>
</dbReference>
<evidence type="ECO:0000313" key="1">
    <source>
        <dbReference type="EMBL" id="VVV00246.1"/>
    </source>
</evidence>
<dbReference type="Proteomes" id="UP000356253">
    <property type="component" value="Unassembled WGS sequence"/>
</dbReference>
<evidence type="ECO:0000313" key="2">
    <source>
        <dbReference type="Proteomes" id="UP000356253"/>
    </source>
</evidence>
<organism evidence="1 2">
    <name type="scientific">Mesonia oceanica</name>
    <dbReference type="NCBI Taxonomy" id="2687242"/>
    <lineage>
        <taxon>Bacteria</taxon>
        <taxon>Pseudomonadati</taxon>
        <taxon>Bacteroidota</taxon>
        <taxon>Flavobacteriia</taxon>
        <taxon>Flavobacteriales</taxon>
        <taxon>Flavobacteriaceae</taxon>
        <taxon>Mesonia</taxon>
    </lineage>
</organism>
<comment type="caution">
    <text evidence="1">The sequence shown here is derived from an EMBL/GenBank/DDBJ whole genome shotgun (WGS) entry which is preliminary data.</text>
</comment>
<keyword evidence="2" id="KW-1185">Reference proteome</keyword>
<sequence>MAHKYLIIEAFNKAGEELKKQGLKKPSQQKRAELLSDFVDEKEELFLNERSYRDYYTDALKKAGKVEKDISIKQFKIIKGLANYLGYTTYQEFSAAYTKKEKGKLPLMIYNLQKEGRVVFIGVIILLIGIGMWSFTFIEDPKWMAWQEDHYEEAAFDKKLFNEGRLKIYNQDMIDNFKKVEVNCQTTFFDEKGRPKIWYYKKSDGELEYFTKPGLHPVVGETLKKITYYMINEHVCP</sequence>
<accession>A0AC61Y746</accession>
<protein>
    <submittedName>
        <fullName evidence="1">Uncharacterized protein</fullName>
    </submittedName>
</protein>
<reference evidence="1" key="1">
    <citation type="submission" date="2019-09" db="EMBL/GenBank/DDBJ databases">
        <authorList>
            <person name="Rodrigo-Torres L."/>
            <person name="Arahal R. D."/>
            <person name="Lucena T."/>
        </authorList>
    </citation>
    <scope>NUCLEOTIDE SEQUENCE</scope>
    <source>
        <strain evidence="1">ISS653</strain>
    </source>
</reference>
<name>A0AC61Y746_9FLAO</name>
<proteinExistence type="predicted"/>